<dbReference type="GO" id="GO:0005829">
    <property type="term" value="C:cytosol"/>
    <property type="evidence" value="ECO:0007669"/>
    <property type="project" value="TreeGrafter"/>
</dbReference>
<keyword evidence="3" id="KW-0596">Phosphopantetheine</keyword>
<comment type="cofactor">
    <cofactor evidence="1">
        <name>pantetheine 4'-phosphate</name>
        <dbReference type="ChEBI" id="CHEBI:47942"/>
    </cofactor>
</comment>
<dbReference type="GO" id="GO:0006631">
    <property type="term" value="P:fatty acid metabolic process"/>
    <property type="evidence" value="ECO:0007669"/>
    <property type="project" value="UniProtKB-KW"/>
</dbReference>
<dbReference type="PROSITE" id="PS50075">
    <property type="entry name" value="CARRIER"/>
    <property type="match status" value="2"/>
</dbReference>
<sequence length="1793" mass="202961">MNQYSHHFLASDNRSYSTVVDLLRFRSFTQENRDAFTFLLDGETEQERLTYGELDRRSRRIAAQLQALGLTGERALLLYPAGLDFLIAFFGCLYAGVVAVTAYPPRNQRNTPRIKAISRDSQAAIALTTTEILSKVQSLMIEKTDLKSLQWLTTDNLAQGVEDSWKEPSINKDTLAFLQYTSGSTGTPKGVMISHENLLHNAQTTYQFMEHSAESKFVTWLPMYHDMGLIGGILQPLYGGFPCIIMPPTLFLQRPYRWLKAISQYKGTTSGGPNFAYDLCVQKITSEQKSTLDLSSWSVAFNGAEPIRNDTLERFAEAFAECGFRKEAFYPCYGMAETTLMVSGVQKATSPIVKKIQKSALESNRIVESSVEDEDVYNFVSCGRIIPEQKVVIANPGTLKNSQPGEIGEIWVLGPSVGQGYWNREEETEETFHAYLSDTGEGPFLRTGDLGFLQDEELFITGRAKDLIIIRGRNLYPQDIELTAECSHPSLRSGASAAFTVLVSDEERLVVVQELEFRAKPNLEEVGNAIRQAISEEHEVQVYAVVLIKPGSISKTSSGKIQRRATRARFEKGELNVVASNILKISDIAIEETRLQRSQLLALSPRECQAFLETYLMEQEARVLGIAPDDINPEEPLSALGLDSLKVFELKNRVEVDLEVEVSVADFFEGISTRSLVTKILAQITTDGLRSLSLIQTEKNTSNYPLSFSQKGLWFIHQLNPDTSTYNIPIVINLKGDLNQEILQKCLNRIVKRHEVLRTSFTVIDGQPVQVINQAISLTLTVEDLRSLPENERTSAAQHLTTELAQQPFDLSSKSLIRTKCLQISDKNYHLITVLHHIIADGWSIGIFIQELVELYEKYSKGQLPQLPKSPIQYRDFLNWQRKWMNSECTQPLLSYWKQKLQGELPVLNLPTDRPRSSVQTFNGAQAKLVLPQILRTELKNLSRQQGVTLFMTLLTAFKILLHRYTNQTDIIVGSPIANRNRAEIEQLIGFFVNVLVLRTDLSGKLSFQELLARVKSTALEAYVHQDLPFEKLVEELQPNRDLSYNPLFQVMFVLQNVPVPDLSLSDLSVSYEEGYNGTSKFDLTLFMEDSEQGLVATCEYNTDLFSASTITRMLEHFQTLLSSIISEPQQCISELQLLTPPEVQQLLVEWNDTKTDYPDDKCIHQLFETQVEKTPDAVAVVFEDQQLTYQDLNKRANQLAHYLQQQGVKSDTVVGICMERSVEMVVTLVAILKAGGAYLPLDPAYPKERLAFILKDAQISILLTQSHLENKLPPHQAQLVCIDTEGSIYTNYNSQNPVSYVKPQHLAYVIYTSGSTGKPKGVMNTHQGACNRLLWMQDAYQLTSSDRVLQKTPFSFDVSVWEFFWPLLTGAVLVVAKPGGHRDTRYLAELISQQEITTLHFVPSMLQVFLEEREHQNCKSIKRVICSGEALSFELQQRFFKSFDAQLHNLYGPTEASIDVTAWRCDRNEKIVHIGRPIANTQIFILDKHLQLVPIGVPSELHIGGVGLARGYLNRPELTEQKFIPNPFNDLQLNKNIPNKNLNLNSRLYKTGDLARYREDGNIEFLGRIDYQVKIRGNRIELGEIEALLEQHPQVRETVVVAREDIPNDCHLVAYLVTHENSKPSVNELRGFLKEKLPEYMLPSDFVMLDILPLTPNGKVDRRALPVPENLRPDLTTTFKPPESEIEQQISKLWQEVLHLDKVGINDNFFDLGGNSLLMLQVNNKLRTILQRDISVVTMFQNPTIYSLGEYLSQKTGESSSFESINKRVQKQLKAVERRQKSLMKRGKNLNS</sequence>
<dbReference type="Gene3D" id="3.40.50.980">
    <property type="match status" value="2"/>
</dbReference>
<dbReference type="SMART" id="SM00823">
    <property type="entry name" value="PKS_PP"/>
    <property type="match status" value="2"/>
</dbReference>
<dbReference type="FunFam" id="3.30.559.30:FF:000001">
    <property type="entry name" value="Non-ribosomal peptide synthetase"/>
    <property type="match status" value="1"/>
</dbReference>
<dbReference type="Gene3D" id="3.30.300.30">
    <property type="match status" value="2"/>
</dbReference>
<organism evidence="10 11">
    <name type="scientific">Mastigocoleus testarum BC008</name>
    <dbReference type="NCBI Taxonomy" id="371196"/>
    <lineage>
        <taxon>Bacteria</taxon>
        <taxon>Bacillati</taxon>
        <taxon>Cyanobacteriota</taxon>
        <taxon>Cyanophyceae</taxon>
        <taxon>Nostocales</taxon>
        <taxon>Hapalosiphonaceae</taxon>
        <taxon>Mastigocoleus</taxon>
    </lineage>
</organism>
<dbReference type="Pfam" id="PF00668">
    <property type="entry name" value="Condensation"/>
    <property type="match status" value="1"/>
</dbReference>
<dbReference type="PROSITE" id="PS00455">
    <property type="entry name" value="AMP_BINDING"/>
    <property type="match status" value="2"/>
</dbReference>
<dbReference type="CDD" id="cd17646">
    <property type="entry name" value="A_NRPS_AB3403-like"/>
    <property type="match status" value="1"/>
</dbReference>
<dbReference type="GO" id="GO:0043041">
    <property type="term" value="P:amino acid activation for nonribosomal peptide biosynthetic process"/>
    <property type="evidence" value="ECO:0007669"/>
    <property type="project" value="TreeGrafter"/>
</dbReference>
<keyword evidence="7" id="KW-0443">Lipid metabolism</keyword>
<keyword evidence="8" id="KW-1133">Transmembrane helix</keyword>
<dbReference type="InterPro" id="IPR025110">
    <property type="entry name" value="AMP-bd_C"/>
</dbReference>
<comment type="similarity">
    <text evidence="2">Belongs to the ATP-dependent AMP-binding enzyme family.</text>
</comment>
<dbReference type="FunFam" id="3.40.50.12780:FF:000012">
    <property type="entry name" value="Non-ribosomal peptide synthetase"/>
    <property type="match status" value="1"/>
</dbReference>
<evidence type="ECO:0000259" key="9">
    <source>
        <dbReference type="PROSITE" id="PS50075"/>
    </source>
</evidence>
<dbReference type="SUPFAM" id="SSF47336">
    <property type="entry name" value="ACP-like"/>
    <property type="match status" value="2"/>
</dbReference>
<dbReference type="GO" id="GO:0008610">
    <property type="term" value="P:lipid biosynthetic process"/>
    <property type="evidence" value="ECO:0007669"/>
    <property type="project" value="InterPro"/>
</dbReference>
<dbReference type="PANTHER" id="PTHR45527:SF1">
    <property type="entry name" value="FATTY ACID SYNTHASE"/>
    <property type="match status" value="1"/>
</dbReference>
<feature type="transmembrane region" description="Helical" evidence="8">
    <location>
        <begin position="76"/>
        <end position="103"/>
    </location>
</feature>
<dbReference type="EMBL" id="LMTZ01000101">
    <property type="protein sequence ID" value="KST65993.1"/>
    <property type="molecule type" value="Genomic_DNA"/>
</dbReference>
<dbReference type="Gene3D" id="3.40.50.12780">
    <property type="entry name" value="N-terminal domain of ligase-like"/>
    <property type="match status" value="1"/>
</dbReference>
<feature type="domain" description="Carrier" evidence="9">
    <location>
        <begin position="610"/>
        <end position="684"/>
    </location>
</feature>
<evidence type="ECO:0000313" key="11">
    <source>
        <dbReference type="Proteomes" id="UP000053372"/>
    </source>
</evidence>
<dbReference type="InterPro" id="IPR023213">
    <property type="entry name" value="CAT-like_dom_sf"/>
</dbReference>
<evidence type="ECO:0000313" key="10">
    <source>
        <dbReference type="EMBL" id="KST65993.1"/>
    </source>
</evidence>
<dbReference type="NCBIfam" id="TIGR01733">
    <property type="entry name" value="AA-adenyl-dom"/>
    <property type="match status" value="1"/>
</dbReference>
<dbReference type="Gene3D" id="2.30.38.10">
    <property type="entry name" value="Luciferase, Domain 3"/>
    <property type="match status" value="1"/>
</dbReference>
<dbReference type="InterPro" id="IPR040097">
    <property type="entry name" value="FAAL/FAAC"/>
</dbReference>
<dbReference type="Proteomes" id="UP000053372">
    <property type="component" value="Unassembled WGS sequence"/>
</dbReference>
<dbReference type="InterPro" id="IPR000873">
    <property type="entry name" value="AMP-dep_synth/lig_dom"/>
</dbReference>
<evidence type="ECO:0000256" key="3">
    <source>
        <dbReference type="ARBA" id="ARBA00022450"/>
    </source>
</evidence>
<dbReference type="InterPro" id="IPR036736">
    <property type="entry name" value="ACP-like_sf"/>
</dbReference>
<reference evidence="10 11" key="1">
    <citation type="journal article" date="2015" name="Genome Announc.">
        <title>Draft Genome of the Euendolithic (true boring) Cyanobacterium Mastigocoleus testarum strain BC008.</title>
        <authorList>
            <person name="Guida B.S."/>
            <person name="Garcia-Pichel F."/>
        </authorList>
    </citation>
    <scope>NUCLEOTIDE SEQUENCE [LARGE SCALE GENOMIC DNA]</scope>
    <source>
        <strain evidence="10 11">BC008</strain>
    </source>
</reference>
<dbReference type="Gene3D" id="3.30.559.10">
    <property type="entry name" value="Chloramphenicol acetyltransferase-like domain"/>
    <property type="match status" value="1"/>
</dbReference>
<keyword evidence="11" id="KW-1185">Reference proteome</keyword>
<evidence type="ECO:0000256" key="8">
    <source>
        <dbReference type="SAM" id="Phobius"/>
    </source>
</evidence>
<dbReference type="InterPro" id="IPR045851">
    <property type="entry name" value="AMP-bd_C_sf"/>
</dbReference>
<dbReference type="SUPFAM" id="SSF52777">
    <property type="entry name" value="CoA-dependent acyltransferases"/>
    <property type="match status" value="2"/>
</dbReference>
<keyword evidence="5" id="KW-0436">Ligase</keyword>
<dbReference type="InterPro" id="IPR042099">
    <property type="entry name" value="ANL_N_sf"/>
</dbReference>
<dbReference type="FunFam" id="3.30.559.10:FF:000012">
    <property type="entry name" value="Non-ribosomal peptide synthetase"/>
    <property type="match status" value="1"/>
</dbReference>
<dbReference type="InterPro" id="IPR020806">
    <property type="entry name" value="PKS_PP-bd"/>
</dbReference>
<dbReference type="Pfam" id="PF13193">
    <property type="entry name" value="AMP-binding_C"/>
    <property type="match status" value="1"/>
</dbReference>
<evidence type="ECO:0000256" key="2">
    <source>
        <dbReference type="ARBA" id="ARBA00006432"/>
    </source>
</evidence>
<dbReference type="OrthoDB" id="9803968at2"/>
<dbReference type="FunFam" id="3.40.50.980:FF:000002">
    <property type="entry name" value="Enterobactin synthetase component F"/>
    <property type="match status" value="1"/>
</dbReference>
<evidence type="ECO:0000256" key="6">
    <source>
        <dbReference type="ARBA" id="ARBA00022832"/>
    </source>
</evidence>
<dbReference type="InterPro" id="IPR001242">
    <property type="entry name" value="Condensation_dom"/>
</dbReference>
<dbReference type="SUPFAM" id="SSF56801">
    <property type="entry name" value="Acetyl-CoA synthetase-like"/>
    <property type="match status" value="2"/>
</dbReference>
<keyword evidence="4" id="KW-0597">Phosphoprotein</keyword>
<feature type="domain" description="Carrier" evidence="9">
    <location>
        <begin position="1682"/>
        <end position="1757"/>
    </location>
</feature>
<dbReference type="GO" id="GO:0031177">
    <property type="term" value="F:phosphopantetheine binding"/>
    <property type="evidence" value="ECO:0007669"/>
    <property type="project" value="InterPro"/>
</dbReference>
<dbReference type="InterPro" id="IPR009081">
    <property type="entry name" value="PP-bd_ACP"/>
</dbReference>
<dbReference type="Gene3D" id="3.30.559.30">
    <property type="entry name" value="Nonribosomal peptide synthetase, condensation domain"/>
    <property type="match status" value="1"/>
</dbReference>
<evidence type="ECO:0000256" key="5">
    <source>
        <dbReference type="ARBA" id="ARBA00022598"/>
    </source>
</evidence>
<dbReference type="RefSeq" id="WP_027842330.1">
    <property type="nucleotide sequence ID" value="NZ_LMTZ01000101.1"/>
</dbReference>
<evidence type="ECO:0000256" key="4">
    <source>
        <dbReference type="ARBA" id="ARBA00022553"/>
    </source>
</evidence>
<dbReference type="CDD" id="cd19531">
    <property type="entry name" value="LCL_NRPS-like"/>
    <property type="match status" value="1"/>
</dbReference>
<protein>
    <submittedName>
        <fullName evidence="10">Non-ribosomal peptide synthetase</fullName>
    </submittedName>
</protein>
<dbReference type="GO" id="GO:0071766">
    <property type="term" value="P:Actinobacterium-type cell wall biogenesis"/>
    <property type="evidence" value="ECO:0007669"/>
    <property type="project" value="UniProtKB-ARBA"/>
</dbReference>
<dbReference type="FunFam" id="3.40.50.12780:FF:000013">
    <property type="entry name" value="Long-chain-fatty-acid--AMP ligase FadD32"/>
    <property type="match status" value="1"/>
</dbReference>
<keyword evidence="8" id="KW-0472">Membrane</keyword>
<dbReference type="PANTHER" id="PTHR45527">
    <property type="entry name" value="NONRIBOSOMAL PEPTIDE SYNTHETASE"/>
    <property type="match status" value="1"/>
</dbReference>
<comment type="caution">
    <text evidence="10">The sequence shown here is derived from an EMBL/GenBank/DDBJ whole genome shotgun (WGS) entry which is preliminary data.</text>
</comment>
<dbReference type="Pfam" id="PF23024">
    <property type="entry name" value="AMP-dom_DIP2-like"/>
    <property type="match status" value="1"/>
</dbReference>
<evidence type="ECO:0000256" key="7">
    <source>
        <dbReference type="ARBA" id="ARBA00023098"/>
    </source>
</evidence>
<proteinExistence type="inferred from homology"/>
<evidence type="ECO:0000256" key="1">
    <source>
        <dbReference type="ARBA" id="ARBA00001957"/>
    </source>
</evidence>
<keyword evidence="6" id="KW-0276">Fatty acid metabolism</keyword>
<accession>A0A0V7ZN80</accession>
<dbReference type="CDD" id="cd05931">
    <property type="entry name" value="FAAL"/>
    <property type="match status" value="1"/>
</dbReference>
<name>A0A0V7ZN80_9CYAN</name>
<dbReference type="GO" id="GO:0044550">
    <property type="term" value="P:secondary metabolite biosynthetic process"/>
    <property type="evidence" value="ECO:0007669"/>
    <property type="project" value="UniProtKB-ARBA"/>
</dbReference>
<dbReference type="Pfam" id="PF00550">
    <property type="entry name" value="PP-binding"/>
    <property type="match status" value="2"/>
</dbReference>
<dbReference type="FunFam" id="2.30.38.10:FF:000001">
    <property type="entry name" value="Non-ribosomal peptide synthetase PvdI"/>
    <property type="match status" value="1"/>
</dbReference>
<dbReference type="GO" id="GO:0016874">
    <property type="term" value="F:ligase activity"/>
    <property type="evidence" value="ECO:0007669"/>
    <property type="project" value="UniProtKB-KW"/>
</dbReference>
<dbReference type="Pfam" id="PF00501">
    <property type="entry name" value="AMP-binding"/>
    <property type="match status" value="2"/>
</dbReference>
<dbReference type="FunFam" id="3.30.300.30:FF:000010">
    <property type="entry name" value="Enterobactin synthetase component F"/>
    <property type="match status" value="1"/>
</dbReference>
<dbReference type="InterPro" id="IPR010071">
    <property type="entry name" value="AA_adenyl_dom"/>
</dbReference>
<dbReference type="Gene3D" id="1.10.1200.10">
    <property type="entry name" value="ACP-like"/>
    <property type="match status" value="2"/>
</dbReference>
<gene>
    <name evidence="10" type="ORF">BC008_23750</name>
</gene>
<keyword evidence="8" id="KW-0812">Transmembrane</keyword>
<dbReference type="InterPro" id="IPR020845">
    <property type="entry name" value="AMP-binding_CS"/>
</dbReference>